<feature type="region of interest" description="Disordered" evidence="1">
    <location>
        <begin position="48"/>
        <end position="75"/>
    </location>
</feature>
<gene>
    <name evidence="2" type="ORF">Tci_012547</name>
</gene>
<feature type="compositionally biased region" description="Polar residues" evidence="1">
    <location>
        <begin position="62"/>
        <end position="74"/>
    </location>
</feature>
<protein>
    <submittedName>
        <fullName evidence="2">Retrotransposon protein, putative, Ty1-copia subclass</fullName>
    </submittedName>
</protein>
<proteinExistence type="predicted"/>
<sequence length="209" mass="23701">MAKVSGEPGEGEYIIGIKISRDRSKQLIALNQSAYFDKVLKKFKMENSKRGSVPMQEKPNLSKAQGGNTPSEVNDMQRVPYAPAIGSIMYAIRYSEYIDVVEASMEAVWMGKFINELGNIMPANKRPMEMLCDNMPTIAIANDPGIMKGARHYQRKYHYICKVIQDCEIVLKKVHTDDNVADLFMKQMLYTKHFEHAMAIEVRPASSLM</sequence>
<evidence type="ECO:0000256" key="1">
    <source>
        <dbReference type="SAM" id="MobiDB-lite"/>
    </source>
</evidence>
<dbReference type="AlphaFoldDB" id="A0A6L2JV15"/>
<evidence type="ECO:0000313" key="2">
    <source>
        <dbReference type="EMBL" id="GEU40569.1"/>
    </source>
</evidence>
<dbReference type="EMBL" id="BKCJ010001319">
    <property type="protein sequence ID" value="GEU40569.1"/>
    <property type="molecule type" value="Genomic_DNA"/>
</dbReference>
<reference evidence="2" key="1">
    <citation type="journal article" date="2019" name="Sci. Rep.">
        <title>Draft genome of Tanacetum cinerariifolium, the natural source of mosquito coil.</title>
        <authorList>
            <person name="Yamashiro T."/>
            <person name="Shiraishi A."/>
            <person name="Satake H."/>
            <person name="Nakayama K."/>
        </authorList>
    </citation>
    <scope>NUCLEOTIDE SEQUENCE</scope>
</reference>
<name>A0A6L2JV15_TANCI</name>
<dbReference type="CDD" id="cd09272">
    <property type="entry name" value="RNase_HI_RT_Ty1"/>
    <property type="match status" value="1"/>
</dbReference>
<accession>A0A6L2JV15</accession>
<organism evidence="2">
    <name type="scientific">Tanacetum cinerariifolium</name>
    <name type="common">Dalmatian daisy</name>
    <name type="synonym">Chrysanthemum cinerariifolium</name>
    <dbReference type="NCBI Taxonomy" id="118510"/>
    <lineage>
        <taxon>Eukaryota</taxon>
        <taxon>Viridiplantae</taxon>
        <taxon>Streptophyta</taxon>
        <taxon>Embryophyta</taxon>
        <taxon>Tracheophyta</taxon>
        <taxon>Spermatophyta</taxon>
        <taxon>Magnoliopsida</taxon>
        <taxon>eudicotyledons</taxon>
        <taxon>Gunneridae</taxon>
        <taxon>Pentapetalae</taxon>
        <taxon>asterids</taxon>
        <taxon>campanulids</taxon>
        <taxon>Asterales</taxon>
        <taxon>Asteraceae</taxon>
        <taxon>Asteroideae</taxon>
        <taxon>Anthemideae</taxon>
        <taxon>Anthemidinae</taxon>
        <taxon>Tanacetum</taxon>
    </lineage>
</organism>
<comment type="caution">
    <text evidence="2">The sequence shown here is derived from an EMBL/GenBank/DDBJ whole genome shotgun (WGS) entry which is preliminary data.</text>
</comment>